<reference evidence="1 2" key="1">
    <citation type="journal article" date="2015" name="Nature">
        <title>rRNA introns, odd ribosomes, and small enigmatic genomes across a large radiation of phyla.</title>
        <authorList>
            <person name="Brown C.T."/>
            <person name="Hug L.A."/>
            <person name="Thomas B.C."/>
            <person name="Sharon I."/>
            <person name="Castelle C.J."/>
            <person name="Singh A."/>
            <person name="Wilkins M.J."/>
            <person name="Williams K.H."/>
            <person name="Banfield J.F."/>
        </authorList>
    </citation>
    <scope>NUCLEOTIDE SEQUENCE [LARGE SCALE GENOMIC DNA]</scope>
</reference>
<organism evidence="1 2">
    <name type="scientific">Candidatus Beckwithbacteria bacterium GW2011_GWB1_47_15</name>
    <dbReference type="NCBI Taxonomy" id="1618371"/>
    <lineage>
        <taxon>Bacteria</taxon>
        <taxon>Candidatus Beckwithiibacteriota</taxon>
    </lineage>
</organism>
<dbReference type="EMBL" id="LCNT01000007">
    <property type="protein sequence ID" value="KKU60741.1"/>
    <property type="molecule type" value="Genomic_DNA"/>
</dbReference>
<proteinExistence type="predicted"/>
<accession>A0A0G1RUH2</accession>
<evidence type="ECO:0000313" key="1">
    <source>
        <dbReference type="EMBL" id="KKU60741.1"/>
    </source>
</evidence>
<evidence type="ECO:0000313" key="2">
    <source>
        <dbReference type="Proteomes" id="UP000033860"/>
    </source>
</evidence>
<gene>
    <name evidence="1" type="ORF">UX85_C0007G0028</name>
</gene>
<name>A0A0G1RUH2_9BACT</name>
<protein>
    <submittedName>
        <fullName evidence="1">Uncharacterized protein</fullName>
    </submittedName>
</protein>
<comment type="caution">
    <text evidence="1">The sequence shown here is derived from an EMBL/GenBank/DDBJ whole genome shotgun (WGS) entry which is preliminary data.</text>
</comment>
<dbReference type="Proteomes" id="UP000033860">
    <property type="component" value="Unassembled WGS sequence"/>
</dbReference>
<dbReference type="AlphaFoldDB" id="A0A0G1RUH2"/>
<sequence>MLGQDVTNNNQIQTFISSNQLWIGIVLGWLLTRVMEMLRKPSISFGPANDSEFVRGNKKFKFINVTVKNAKQNFLKKFFFGNPSLNNARVWVSFKDFTSNIEILKINGRWASTKEPVDYSSGQPLIAEILLPSRDTIPQGEEANISIAIKESTEDSFFAFNNDSYLYNWKNPDFELKDNKYWLEIRLLADGNEYIGKFLFSNPSKSLKNFKIHES</sequence>